<dbReference type="Proteomes" id="UP000188320">
    <property type="component" value="Unassembled WGS sequence"/>
</dbReference>
<accession>A0A1R1PUK6</accession>
<organism evidence="2 3">
    <name type="scientific">Zancudomyces culisetae</name>
    <name type="common">Gut fungus</name>
    <name type="synonym">Smittium culisetae</name>
    <dbReference type="NCBI Taxonomy" id="1213189"/>
    <lineage>
        <taxon>Eukaryota</taxon>
        <taxon>Fungi</taxon>
        <taxon>Fungi incertae sedis</taxon>
        <taxon>Zoopagomycota</taxon>
        <taxon>Kickxellomycotina</taxon>
        <taxon>Harpellomycetes</taxon>
        <taxon>Harpellales</taxon>
        <taxon>Legeriomycetaceae</taxon>
        <taxon>Zancudomyces</taxon>
    </lineage>
</organism>
<protein>
    <submittedName>
        <fullName evidence="2">Uncharacterized protein</fullName>
    </submittedName>
</protein>
<comment type="caution">
    <text evidence="2">The sequence shown here is derived from an EMBL/GenBank/DDBJ whole genome shotgun (WGS) entry which is preliminary data.</text>
</comment>
<feature type="region of interest" description="Disordered" evidence="1">
    <location>
        <begin position="28"/>
        <end position="110"/>
    </location>
</feature>
<name>A0A1R1PUK6_ZANCU</name>
<dbReference type="AlphaFoldDB" id="A0A1R1PUK6"/>
<gene>
    <name evidence="2" type="ORF">AX774_g1866</name>
</gene>
<evidence type="ECO:0000313" key="2">
    <source>
        <dbReference type="EMBL" id="OMH84617.1"/>
    </source>
</evidence>
<evidence type="ECO:0000256" key="1">
    <source>
        <dbReference type="SAM" id="MobiDB-lite"/>
    </source>
</evidence>
<dbReference type="OrthoDB" id="5586566at2759"/>
<sequence length="229" mass="25576">MSWLRPKPKKEGSNVGIEKGFSNLSVKDNKEDVTTNAKINERATGTEYQNKTAHSTERENLGEVESLHKEKKLVQGLQKKTQPQQHFQEQFQQQRQFQQQPRQQPQRQQYYQSVNANANAGRTGHVAGNTGGGNGKAGVLVVKVLNGRGVMPLSKAQSIASSYSSYKNEVQQRPYAIISFDANEVIAAPVGGDMLNPIWGYRASFDVCRRSERQKNNHSDISWEGEAST</sequence>
<evidence type="ECO:0000313" key="3">
    <source>
        <dbReference type="Proteomes" id="UP000188320"/>
    </source>
</evidence>
<dbReference type="EMBL" id="LSSK01000172">
    <property type="protein sequence ID" value="OMH84617.1"/>
    <property type="molecule type" value="Genomic_DNA"/>
</dbReference>
<feature type="compositionally biased region" description="Basic and acidic residues" evidence="1">
    <location>
        <begin position="54"/>
        <end position="68"/>
    </location>
</feature>
<proteinExistence type="predicted"/>
<keyword evidence="3" id="KW-1185">Reference proteome</keyword>
<feature type="compositionally biased region" description="Low complexity" evidence="1">
    <location>
        <begin position="82"/>
        <end position="109"/>
    </location>
</feature>
<reference evidence="3" key="1">
    <citation type="submission" date="2017-01" db="EMBL/GenBank/DDBJ databases">
        <authorList>
            <person name="Wang Y."/>
            <person name="White M."/>
            <person name="Kvist S."/>
            <person name="Moncalvo J.-M."/>
        </authorList>
    </citation>
    <scope>NUCLEOTIDE SEQUENCE [LARGE SCALE GENOMIC DNA]</scope>
    <source>
        <strain evidence="3">COL-18-3</strain>
    </source>
</reference>